<evidence type="ECO:0000256" key="1">
    <source>
        <dbReference type="SAM" id="MobiDB-lite"/>
    </source>
</evidence>
<dbReference type="SUPFAM" id="SSF54001">
    <property type="entry name" value="Cysteine proteinases"/>
    <property type="match status" value="1"/>
</dbReference>
<feature type="compositionally biased region" description="Polar residues" evidence="1">
    <location>
        <begin position="233"/>
        <end position="242"/>
    </location>
</feature>
<dbReference type="InterPro" id="IPR038765">
    <property type="entry name" value="Papain-like_cys_pep_sf"/>
</dbReference>
<dbReference type="EMBL" id="SSTD01010368">
    <property type="protein sequence ID" value="TYK11978.1"/>
    <property type="molecule type" value="Genomic_DNA"/>
</dbReference>
<feature type="region of interest" description="Disordered" evidence="1">
    <location>
        <begin position="385"/>
        <end position="408"/>
    </location>
</feature>
<gene>
    <name evidence="2" type="ORF">E5676_scaffold981G00070</name>
</gene>
<dbReference type="AlphaFoldDB" id="A0A5D3CLF1"/>
<feature type="compositionally biased region" description="Basic residues" evidence="1">
    <location>
        <begin position="393"/>
        <end position="405"/>
    </location>
</feature>
<reference evidence="2 3" key="1">
    <citation type="submission" date="2019-08" db="EMBL/GenBank/DDBJ databases">
        <title>Draft genome sequences of two oriental melons (Cucumis melo L. var makuwa).</title>
        <authorList>
            <person name="Kwon S.-Y."/>
        </authorList>
    </citation>
    <scope>NUCLEOTIDE SEQUENCE [LARGE SCALE GENOMIC DNA]</scope>
    <source>
        <strain evidence="3">cv. Chang Bougi</strain>
        <tissue evidence="2">Leaf</tissue>
    </source>
</reference>
<accession>A0A5D3CLF1</accession>
<sequence length="720" mass="82730">MNHLKIENPRRAKNEQWLQVEHNRSFDAWIRDKVMCELHEGKVVSNTIRWLAQVPNCGVMTFEGYMVHGCSYHTKSHDDHRTVQNSGIMLVATTMQVSNAKDKNLVIGDMSFYGIIEDIWEVSYNTFNDLHFTLVDLSRSGHFSDSFIIATQGKQAFYVSDPVYLRWLVVVMPPQKDFPYKCAYDDLGDMLPHFPQSQNGIQQVTLMKVGIHTLDLTVKAHGLPLDFHRTKQVGDTNPTDVATSKEEGESSTQKRKRGPTEMKEITHARSEGQKLVIQYNELGQAIGQNAMKLKSFIGTTVCFHVPITYSDWPTARFVVDSRSKKTIIHNAGVCFRQFKYRLTTTYVLPFLDDVEKLKFPPNEYSFIDQQHWTEFVASRLKKHFKKKSENGKEKRKKHKYNHGTSRKGYANPMEELDELVATQNTTNTFGEEDILTRALGGKDRPGIFRGVGKYVTKKKYFHTAIQQKTNEKEDEKATPKEHDRMVKRIKELEEELLKMKEKDDCVNIVKDDEEVEGVTLDKMKLAFETKDHVIAWGTIINSDEEGENVKVAVDVVVDGDCAIPIPSEQRMYKMSQEMDNEKFTKAMSTFAPIPIQNAPIALWYLYTRMESSRTLNLYKFVDAGSISCGSSKEERAKLLTAQLLGTNYDQLLLIPYNSGAAFWIDHLKNRIDPDVTEVVERSFNLMNKKKPNWRVVKCPKQSGVVECGYYVMRFMHGIIM</sequence>
<protein>
    <recommendedName>
        <fullName evidence="4">Transposase</fullName>
    </recommendedName>
</protein>
<dbReference type="PANTHER" id="PTHR33018">
    <property type="entry name" value="OS10G0338966 PROTEIN-RELATED"/>
    <property type="match status" value="1"/>
</dbReference>
<evidence type="ECO:0008006" key="4">
    <source>
        <dbReference type="Google" id="ProtNLM"/>
    </source>
</evidence>
<dbReference type="Proteomes" id="UP000321947">
    <property type="component" value="Unassembled WGS sequence"/>
</dbReference>
<evidence type="ECO:0000313" key="2">
    <source>
        <dbReference type="EMBL" id="TYK11978.1"/>
    </source>
</evidence>
<proteinExistence type="predicted"/>
<comment type="caution">
    <text evidence="2">The sequence shown here is derived from an EMBL/GenBank/DDBJ whole genome shotgun (WGS) entry which is preliminary data.</text>
</comment>
<organism evidence="2 3">
    <name type="scientific">Cucumis melo var. makuwa</name>
    <name type="common">Oriental melon</name>
    <dbReference type="NCBI Taxonomy" id="1194695"/>
    <lineage>
        <taxon>Eukaryota</taxon>
        <taxon>Viridiplantae</taxon>
        <taxon>Streptophyta</taxon>
        <taxon>Embryophyta</taxon>
        <taxon>Tracheophyta</taxon>
        <taxon>Spermatophyta</taxon>
        <taxon>Magnoliopsida</taxon>
        <taxon>eudicotyledons</taxon>
        <taxon>Gunneridae</taxon>
        <taxon>Pentapetalae</taxon>
        <taxon>rosids</taxon>
        <taxon>fabids</taxon>
        <taxon>Cucurbitales</taxon>
        <taxon>Cucurbitaceae</taxon>
        <taxon>Benincaseae</taxon>
        <taxon>Cucumis</taxon>
    </lineage>
</organism>
<feature type="region of interest" description="Disordered" evidence="1">
    <location>
        <begin position="229"/>
        <end position="264"/>
    </location>
</feature>
<evidence type="ECO:0000313" key="3">
    <source>
        <dbReference type="Proteomes" id="UP000321947"/>
    </source>
</evidence>
<dbReference type="PANTHER" id="PTHR33018:SF31">
    <property type="entry name" value="TRANSPOSASE, PTTA_EN_SPM, PLANT"/>
    <property type="match status" value="1"/>
</dbReference>
<name>A0A5D3CLF1_CUCMM</name>